<geneLocation type="plasmid" evidence="1 2">
    <name>pW1-b</name>
</geneLocation>
<evidence type="ECO:0000313" key="1">
    <source>
        <dbReference type="EMBL" id="UNH41009.1"/>
    </source>
</evidence>
<proteinExistence type="predicted"/>
<gene>
    <name evidence="1" type="ORF">MNY70_18225</name>
</gene>
<keyword evidence="2" id="KW-1185">Reference proteome</keyword>
<dbReference type="Proteomes" id="UP000829420">
    <property type="component" value="Plasmid pW1-b"/>
</dbReference>
<reference evidence="1" key="1">
    <citation type="submission" date="2022-03" db="EMBL/GenBank/DDBJ databases">
        <title>ESBL-producing Moellerella wisconsensis and Escherichia marmotae isolated from wild game meat.</title>
        <authorList>
            <person name="Biggel M."/>
        </authorList>
    </citation>
    <scope>NUCLEOTIDE SEQUENCE</scope>
    <source>
        <strain evidence="1">W1</strain>
    </source>
</reference>
<evidence type="ECO:0000313" key="2">
    <source>
        <dbReference type="Proteomes" id="UP000829420"/>
    </source>
</evidence>
<protein>
    <submittedName>
        <fullName evidence="1">Tape measure protein</fullName>
    </submittedName>
</protein>
<dbReference type="EMBL" id="CP093257">
    <property type="protein sequence ID" value="UNH41009.1"/>
    <property type="molecule type" value="Genomic_DNA"/>
</dbReference>
<keyword evidence="1" id="KW-0614">Plasmid</keyword>
<accession>A0ACD3YFA8</accession>
<organism evidence="1 2">
    <name type="scientific">Moellerella wisconsensis</name>
    <dbReference type="NCBI Taxonomy" id="158849"/>
    <lineage>
        <taxon>Bacteria</taxon>
        <taxon>Pseudomonadati</taxon>
        <taxon>Pseudomonadota</taxon>
        <taxon>Gammaproteobacteria</taxon>
        <taxon>Enterobacterales</taxon>
        <taxon>Morganellaceae</taxon>
        <taxon>Moellerella</taxon>
    </lineage>
</organism>
<name>A0ACD3YFA8_9GAMM</name>
<sequence length="1348" mass="144820">MADSLGFRLSLDDKDFEIKITNAGRLLGRLPAHANKANAGIKRLEGGFSGFSKTLSETITTIGMASFAIGTMKSALFDWQKSILDSAGKLERLQVMLQGLATSSDRAKESISDFNYIVNKAKSAPFSIDAISDSFVKLKSAGIDPTNGSLNSMVDAVARFGGDSELLKRATIAIQQMAGKGVVSMEELRQQLGEAVPTAMQAMATSMNLSMSELTKAVSSGKVEATTAVTGMLNIMEMSYKGSAKRMMNTYTGIVSQIQTNMALLAKEIGDAGYMDAVKGALKDVNSLLTSDAASYYGKQFGDMAKTVIDGAREMFTWILNNQSTLTSLLKIILAIAGAKIFLSFIKSATSAVTSFNGAIARSISGGGAGLVGFGQGITNVANRSQRMGGSLNVATVAIGQMTHAWRGLNMAMKANLIVAAITTVIEIVASLAWWFGRVEEKIQDASNAARNMPSMVTDEQLALLKKNLHEQEKEVDASNKRVESAKNYRDQIYARKSHWERVDPSKLKTADDSYKKQLEDNKKVLEKYSDDKNLIEVSEMARSKEAMRKKLDLIMEANQKESDVRKADYEAKKKEIETNRDKELLANKGNTEKQEAVRKESADKLREIYENEAEADRVGLEKVRKEYDKQQKEISDKIVERTAELGDAMAEKNDILLNKLISQKAQIGIHYTDIANQINTLAQAVANGRDLMFKGWKGQDGSFNDGGDDTFEKGVDVIRRKNQLLALGDRIDNGESIATIDGRISKGKAEAKASMEIVEMMKKRGLAVDNLKEAYDKLSVSERAKVDGTLADARIQDEADRKKAKSMESKKGESAAEKAKRQAEKLAAEHVKVIEQAEQMAEKVGFGSQEVVKYDQSIKDLTDSLKKLSESKPQAGVLSQEQIDEAKKQLEEIRDTSEDYRKSLAKDSSDQLISKWAGFSKTVVGNMTTSVEEQRVEFNKSYDEADRYFKKIIERSKDNKEVKEHLENEYAKFQAGKQEALVRMTETATAKMAYDYQNLGNLIDENIKGVFDNLEDKLMNFISTGEFSIKEFGDFIFTELQRTFVRSMVVSPIINSLGLGAGGDTGASLVKSMGTAMSGIFGSGGDSGKDPNAKATDALGKAAEDTTGALQNMQSQGIFATIAAYAKQLWATITGTAATETKATAEITATTTIGTFTGSVIGATTALSAFIASLGTESAASGLQGIIGIGAAVGGAVAGGASGAGGAAAAGAGSNGFATGSFAANIPAFANGGIMSALGEVPLKTYARGGIASSPQLALFGEGKYNEAYVPLPDGRSIPVNMNVNGGESSGEGGVVISISVINQDGESKDSSSMSQDKLWNGAAEKIKAIVVDTITENKRPGGILSE</sequence>